<dbReference type="PIRSF" id="PIRSF003092">
    <property type="entry name" value="MinD"/>
    <property type="match status" value="1"/>
</dbReference>
<gene>
    <name evidence="3" type="ORF">E0F26_03245</name>
</gene>
<proteinExistence type="predicted"/>
<protein>
    <submittedName>
        <fullName evidence="3">MinD/ParA family protein</fullName>
    </submittedName>
</protein>
<dbReference type="EMBL" id="CP036501">
    <property type="protein sequence ID" value="UZP75543.1"/>
    <property type="molecule type" value="Genomic_DNA"/>
</dbReference>
<dbReference type="InterPro" id="IPR033756">
    <property type="entry name" value="YlxH/NBP35"/>
</dbReference>
<dbReference type="Gene3D" id="3.40.50.300">
    <property type="entry name" value="P-loop containing nucleotide triphosphate hydrolases"/>
    <property type="match status" value="1"/>
</dbReference>
<reference evidence="3 4" key="1">
    <citation type="submission" date="2019-02" db="EMBL/GenBank/DDBJ databases">
        <title>Halieaceae_genomes.</title>
        <authorList>
            <person name="Li S.-H."/>
        </authorList>
    </citation>
    <scope>NUCLEOTIDE SEQUENCE [LARGE SCALE GENOMIC DNA]</scope>
    <source>
        <strain evidence="3 4">JH123</strain>
    </source>
</reference>
<evidence type="ECO:0000256" key="1">
    <source>
        <dbReference type="ARBA" id="ARBA00022741"/>
    </source>
</evidence>
<organism evidence="3 4">
    <name type="scientific">Candidatus Paraluminiphilus aquimaris</name>
    <dbReference type="NCBI Taxonomy" id="2518994"/>
    <lineage>
        <taxon>Bacteria</taxon>
        <taxon>Pseudomonadati</taxon>
        <taxon>Pseudomonadota</taxon>
        <taxon>Gammaproteobacteria</taxon>
        <taxon>Cellvibrionales</taxon>
        <taxon>Halieaceae</taxon>
        <taxon>Candidatus Paraluminiphilus</taxon>
    </lineage>
</organism>
<dbReference type="Proteomes" id="UP001317963">
    <property type="component" value="Chromosome"/>
</dbReference>
<dbReference type="InterPro" id="IPR033875">
    <property type="entry name" value="FlhG"/>
</dbReference>
<dbReference type="InterPro" id="IPR025501">
    <property type="entry name" value="MinD_FleN"/>
</dbReference>
<keyword evidence="1" id="KW-0547">Nucleotide-binding</keyword>
<evidence type="ECO:0000313" key="4">
    <source>
        <dbReference type="Proteomes" id="UP001317963"/>
    </source>
</evidence>
<keyword evidence="4" id="KW-1185">Reference proteome</keyword>
<dbReference type="InterPro" id="IPR027417">
    <property type="entry name" value="P-loop_NTPase"/>
</dbReference>
<sequence>MSQFMSYDAPYNVVPFRQDDAVRSIASRESAMQVIAITGGKGGVGKTNVAVNLAVSMSMDGLDVMLFDADLGLANVDIVLGMQIKHTLADVVSGDKTLADVVVDGPEGLRVIPAASGVAQMVDMQSADQEMLIRQLSDQLMPPDVLIVDTGAGIDQTVQTFVAACQTAVLVVCDEPASLTDAYALMKVLRAKKDIRRFEILANQVDTPIQGKQLFERIANVCDRYLDVELGYLGGVPTDMYLRRAVQERKALVSVYPRSPAANAIRDAGRRLNRLAPASQSSGVGFFVEQLLSQQSHAVRH</sequence>
<evidence type="ECO:0000256" key="2">
    <source>
        <dbReference type="ARBA" id="ARBA00022840"/>
    </source>
</evidence>
<dbReference type="Pfam" id="PF10609">
    <property type="entry name" value="ParA"/>
    <property type="match status" value="1"/>
</dbReference>
<dbReference type="SUPFAM" id="SSF52540">
    <property type="entry name" value="P-loop containing nucleoside triphosphate hydrolases"/>
    <property type="match status" value="1"/>
</dbReference>
<accession>A0ABY6QBG8</accession>
<dbReference type="PANTHER" id="PTHR43384">
    <property type="entry name" value="SEPTUM SITE-DETERMINING PROTEIN MIND HOMOLOG, CHLOROPLASTIC-RELATED"/>
    <property type="match status" value="1"/>
</dbReference>
<dbReference type="CDD" id="cd02038">
    <property type="entry name" value="FlhG-like"/>
    <property type="match status" value="1"/>
</dbReference>
<dbReference type="PANTHER" id="PTHR43384:SF4">
    <property type="entry name" value="CELLULOSE BIOSYNTHESIS PROTEIN BCSQ-RELATED"/>
    <property type="match status" value="1"/>
</dbReference>
<evidence type="ECO:0000313" key="3">
    <source>
        <dbReference type="EMBL" id="UZP75543.1"/>
    </source>
</evidence>
<keyword evidence="2" id="KW-0067">ATP-binding</keyword>
<dbReference type="InterPro" id="IPR050625">
    <property type="entry name" value="ParA/MinD_ATPase"/>
</dbReference>
<name>A0ABY6QBG8_9GAMM</name>